<name>A0A7W8ZNF7_9SPHI</name>
<evidence type="ECO:0000313" key="1">
    <source>
        <dbReference type="EMBL" id="MBB5637274.1"/>
    </source>
</evidence>
<dbReference type="Proteomes" id="UP000537204">
    <property type="component" value="Unassembled WGS sequence"/>
</dbReference>
<accession>A0A7W8ZNF7</accession>
<dbReference type="AlphaFoldDB" id="A0A7W8ZNF7"/>
<dbReference type="EMBL" id="JACHCE010000004">
    <property type="protein sequence ID" value="MBB5637274.1"/>
    <property type="molecule type" value="Genomic_DNA"/>
</dbReference>
<dbReference type="RefSeq" id="WP_183883141.1">
    <property type="nucleotide sequence ID" value="NZ_JACHCE010000004.1"/>
</dbReference>
<organism evidence="1 2">
    <name type="scientific">Pedobacter cryoconitis</name>
    <dbReference type="NCBI Taxonomy" id="188932"/>
    <lineage>
        <taxon>Bacteria</taxon>
        <taxon>Pseudomonadati</taxon>
        <taxon>Bacteroidota</taxon>
        <taxon>Sphingobacteriia</taxon>
        <taxon>Sphingobacteriales</taxon>
        <taxon>Sphingobacteriaceae</taxon>
        <taxon>Pedobacter</taxon>
    </lineage>
</organism>
<sequence length="224" mass="25951">MDLKQIIAVYTSERYKYYKPTTPENIVIQKWLVFDSHDDYFDKYLGFYKKLSDFTELIVHAVDGTFEVSNNGISHFIKHNHQKRYTKDGHQIGVSPDALKKVRNNLLKKTDYLKEVNSFDEIFAIVSSAKEIGFGQLAIYDTTVRIGAYLNIEPNKVFLHAGAQIGMRYLEQKGYVKPGISESLFVDIQHVPLELQEVRPIVIEHFLCSQKDKLESFLQNKLLK</sequence>
<evidence type="ECO:0000313" key="2">
    <source>
        <dbReference type="Proteomes" id="UP000537204"/>
    </source>
</evidence>
<proteinExistence type="predicted"/>
<comment type="caution">
    <text evidence="1">The sequence shown here is derived from an EMBL/GenBank/DDBJ whole genome shotgun (WGS) entry which is preliminary data.</text>
</comment>
<protein>
    <submittedName>
        <fullName evidence="1">Uncharacterized protein</fullName>
    </submittedName>
</protein>
<gene>
    <name evidence="1" type="ORF">HDE68_003187</name>
</gene>
<reference evidence="1 2" key="1">
    <citation type="submission" date="2020-08" db="EMBL/GenBank/DDBJ databases">
        <title>Genomic Encyclopedia of Type Strains, Phase IV (KMG-V): Genome sequencing to study the core and pangenomes of soil and plant-associated prokaryotes.</title>
        <authorList>
            <person name="Whitman W."/>
        </authorList>
    </citation>
    <scope>NUCLEOTIDE SEQUENCE [LARGE SCALE GENOMIC DNA]</scope>
    <source>
        <strain evidence="1 2">S3M1</strain>
    </source>
</reference>